<feature type="transmembrane region" description="Helical" evidence="1">
    <location>
        <begin position="300"/>
        <end position="321"/>
    </location>
</feature>
<proteinExistence type="predicted"/>
<accession>A0A1V9Y8R9</accession>
<protein>
    <recommendedName>
        <fullName evidence="4">Transmembrane protein</fullName>
    </recommendedName>
</protein>
<dbReference type="EMBL" id="JNBS01004837">
    <property type="protein sequence ID" value="OQR82103.1"/>
    <property type="molecule type" value="Genomic_DNA"/>
</dbReference>
<keyword evidence="1" id="KW-0472">Membrane</keyword>
<evidence type="ECO:0000313" key="3">
    <source>
        <dbReference type="Proteomes" id="UP000243217"/>
    </source>
</evidence>
<organism evidence="2 3">
    <name type="scientific">Thraustotheca clavata</name>
    <dbReference type="NCBI Taxonomy" id="74557"/>
    <lineage>
        <taxon>Eukaryota</taxon>
        <taxon>Sar</taxon>
        <taxon>Stramenopiles</taxon>
        <taxon>Oomycota</taxon>
        <taxon>Saprolegniomycetes</taxon>
        <taxon>Saprolegniales</taxon>
        <taxon>Achlyaceae</taxon>
        <taxon>Thraustotheca</taxon>
    </lineage>
</organism>
<gene>
    <name evidence="2" type="ORF">THRCLA_11115</name>
</gene>
<dbReference type="OrthoDB" id="10437523at2759"/>
<keyword evidence="1" id="KW-1133">Transmembrane helix</keyword>
<feature type="transmembrane region" description="Helical" evidence="1">
    <location>
        <begin position="385"/>
        <end position="405"/>
    </location>
</feature>
<feature type="transmembrane region" description="Helical" evidence="1">
    <location>
        <begin position="341"/>
        <end position="364"/>
    </location>
</feature>
<sequence>MSLLRESNRFAYQNTTPLEVYIKNNTISTPIDPNFALFTVEIGPFGSVDLIHVPPPSSLLKLTQQILEILSVVLATNGTQSQNAFRSLPVVSSMMPVPMTLRPHLVSGGSFLCSKMPAPLHAAHGMLLFFASEASCSLEISEMLLLEPHQAFFASFASEMTTEQIPIACSGDTASLLDCINLFQSILNFTTTFVPQTALPELHQEVVRDVASIQMMQYIINQTTNSREIFHQPLLHESDPAVTLFGWIYLYDWAMGIREVVQINGDNSELKVISTFSIPTTFTVDAMEVPKSFSGYCRALCQYVSFVLAMIAIIACMYSMFNQFTTEGYNLFETNRVGGLVWIGRPLLLVRSLTALAILSTATLELQLIGNTTVLASTHSGKSTFAILLTKLLAAGEVTWLIYIIQDLAMVFTRETTTSYGPISSVLTWLVSFCLSVASPVTHKASINRQCSIDIMDYQVVCSTGTLVIGSIDRFLTLVALSVGISFVCYLYHHYRYIPKRVEHPSCLLSSEWVYNELYYIDYASAALTGIITIPRRQKLYIFDIKIWRFFVIDCNEHPSHSSEKSIAINSIASGRPVDPNKTTRKHYSYALDIVPRKILLNDLTSISDAIKEIWLMDPAYAISIFTQYCWVDFDHRWEMDHAYQRQLRCYKRYLPNGVVYVESFLRNIEWDSWYYSNHPNFIKAIVQTSDGQVWLSSLPNAFKSIDSEMNYWMAKGVLNYVLQWNNRVQTGLSESIDLINVFGAKQPLTTYHISYSSRVATWTTFGLYWAYPDDLWAASVMNGSLVRNATNDVALQRLSTSSDIIYVVTTFDSLLLRAVRANITLYSQYQLLTTLTLDPVLKSWTELNYNYYGGSTLCNARAATTFVQASYSFDDVCGQPKPLQITTNPQSALFAYSRLRVVGASPIDSYGLCSTTRAECTVMMHQLDKIYNGLISNTTLPGLITTHQM</sequence>
<evidence type="ECO:0000256" key="1">
    <source>
        <dbReference type="SAM" id="Phobius"/>
    </source>
</evidence>
<comment type="caution">
    <text evidence="2">The sequence shown here is derived from an EMBL/GenBank/DDBJ whole genome shotgun (WGS) entry which is preliminary data.</text>
</comment>
<name>A0A1V9Y8R9_9STRA</name>
<keyword evidence="1" id="KW-0812">Transmembrane</keyword>
<feature type="transmembrane region" description="Helical" evidence="1">
    <location>
        <begin position="420"/>
        <end position="439"/>
    </location>
</feature>
<keyword evidence="3" id="KW-1185">Reference proteome</keyword>
<dbReference type="AlphaFoldDB" id="A0A1V9Y8R9"/>
<evidence type="ECO:0000313" key="2">
    <source>
        <dbReference type="EMBL" id="OQR82103.1"/>
    </source>
</evidence>
<reference evidence="2 3" key="1">
    <citation type="journal article" date="2014" name="Genome Biol. Evol.">
        <title>The secreted proteins of Achlya hypogyna and Thraustotheca clavata identify the ancestral oomycete secretome and reveal gene acquisitions by horizontal gene transfer.</title>
        <authorList>
            <person name="Misner I."/>
            <person name="Blouin N."/>
            <person name="Leonard G."/>
            <person name="Richards T.A."/>
            <person name="Lane C.E."/>
        </authorList>
    </citation>
    <scope>NUCLEOTIDE SEQUENCE [LARGE SCALE GENOMIC DNA]</scope>
    <source>
        <strain evidence="2 3">ATCC 34112</strain>
    </source>
</reference>
<evidence type="ECO:0008006" key="4">
    <source>
        <dbReference type="Google" id="ProtNLM"/>
    </source>
</evidence>
<feature type="transmembrane region" description="Helical" evidence="1">
    <location>
        <begin position="475"/>
        <end position="493"/>
    </location>
</feature>
<dbReference type="Proteomes" id="UP000243217">
    <property type="component" value="Unassembled WGS sequence"/>
</dbReference>